<dbReference type="PANTHER" id="PTHR43599:SF3">
    <property type="entry name" value="SI:DKEY-6E2.2"/>
    <property type="match status" value="1"/>
</dbReference>
<dbReference type="InterPro" id="IPR018236">
    <property type="entry name" value="SAICAR_synthetase_CS"/>
</dbReference>
<evidence type="ECO:0000256" key="6">
    <source>
        <dbReference type="ARBA" id="ARBA00022755"/>
    </source>
</evidence>
<dbReference type="InterPro" id="IPR033934">
    <property type="entry name" value="SAICAR_synt_PurC"/>
</dbReference>
<keyword evidence="4 10" id="KW-0436">Ligase</keyword>
<dbReference type="EMBL" id="LNQE01001872">
    <property type="protein sequence ID" value="KUG03665.1"/>
    <property type="molecule type" value="Genomic_DNA"/>
</dbReference>
<dbReference type="InterPro" id="IPR050089">
    <property type="entry name" value="SAICAR_synthetase"/>
</dbReference>
<dbReference type="PROSITE" id="PS01058">
    <property type="entry name" value="SAICAR_SYNTHETASE_2"/>
    <property type="match status" value="1"/>
</dbReference>
<evidence type="ECO:0000256" key="7">
    <source>
        <dbReference type="ARBA" id="ARBA00022840"/>
    </source>
</evidence>
<evidence type="ECO:0000256" key="3">
    <source>
        <dbReference type="ARBA" id="ARBA00012217"/>
    </source>
</evidence>
<dbReference type="AlphaFoldDB" id="A0A0W8E5J2"/>
<evidence type="ECO:0000256" key="2">
    <source>
        <dbReference type="ARBA" id="ARBA00010190"/>
    </source>
</evidence>
<evidence type="ECO:0000256" key="5">
    <source>
        <dbReference type="ARBA" id="ARBA00022741"/>
    </source>
</evidence>
<dbReference type="InterPro" id="IPR001636">
    <property type="entry name" value="SAICAR_synth"/>
</dbReference>
<dbReference type="FunFam" id="3.30.470.20:FF:000006">
    <property type="entry name" value="Phosphoribosylaminoimidazole-succinocarboxamide synthase"/>
    <property type="match status" value="1"/>
</dbReference>
<dbReference type="GO" id="GO:0005524">
    <property type="term" value="F:ATP binding"/>
    <property type="evidence" value="ECO:0007669"/>
    <property type="project" value="UniProtKB-KW"/>
</dbReference>
<reference evidence="10" key="1">
    <citation type="journal article" date="2015" name="Proc. Natl. Acad. Sci. U.S.A.">
        <title>Networks of energetic and metabolic interactions define dynamics in microbial communities.</title>
        <authorList>
            <person name="Embree M."/>
            <person name="Liu J.K."/>
            <person name="Al-Bassam M.M."/>
            <person name="Zengler K."/>
        </authorList>
    </citation>
    <scope>NUCLEOTIDE SEQUENCE</scope>
</reference>
<dbReference type="NCBIfam" id="TIGR00081">
    <property type="entry name" value="purC"/>
    <property type="match status" value="1"/>
</dbReference>
<organism evidence="10">
    <name type="scientific">hydrocarbon metagenome</name>
    <dbReference type="NCBI Taxonomy" id="938273"/>
    <lineage>
        <taxon>unclassified sequences</taxon>
        <taxon>metagenomes</taxon>
        <taxon>ecological metagenomes</taxon>
    </lineage>
</organism>
<dbReference type="SUPFAM" id="SSF56104">
    <property type="entry name" value="SAICAR synthase-like"/>
    <property type="match status" value="1"/>
</dbReference>
<evidence type="ECO:0000256" key="8">
    <source>
        <dbReference type="ARBA" id="ARBA00048475"/>
    </source>
</evidence>
<feature type="domain" description="SAICAR synthetase/ADE2 N-terminal" evidence="9">
    <location>
        <begin position="6"/>
        <end position="231"/>
    </location>
</feature>
<keyword evidence="6" id="KW-0658">Purine biosynthesis</keyword>
<dbReference type="InterPro" id="IPR028923">
    <property type="entry name" value="SAICAR_synt/ADE2_N"/>
</dbReference>
<evidence type="ECO:0000256" key="1">
    <source>
        <dbReference type="ARBA" id="ARBA00004672"/>
    </source>
</evidence>
<comment type="catalytic activity">
    <reaction evidence="8">
        <text>5-amino-1-(5-phospho-D-ribosyl)imidazole-4-carboxylate + L-aspartate + ATP = (2S)-2-[5-amino-1-(5-phospho-beta-D-ribosyl)imidazole-4-carboxamido]succinate + ADP + phosphate + 2 H(+)</text>
        <dbReference type="Rhea" id="RHEA:22628"/>
        <dbReference type="ChEBI" id="CHEBI:15378"/>
        <dbReference type="ChEBI" id="CHEBI:29991"/>
        <dbReference type="ChEBI" id="CHEBI:30616"/>
        <dbReference type="ChEBI" id="CHEBI:43474"/>
        <dbReference type="ChEBI" id="CHEBI:58443"/>
        <dbReference type="ChEBI" id="CHEBI:77657"/>
        <dbReference type="ChEBI" id="CHEBI:456216"/>
        <dbReference type="EC" id="6.3.2.6"/>
    </reaction>
</comment>
<evidence type="ECO:0000313" key="10">
    <source>
        <dbReference type="EMBL" id="KUG03665.1"/>
    </source>
</evidence>
<dbReference type="Gene3D" id="3.30.470.20">
    <property type="entry name" value="ATP-grasp fold, B domain"/>
    <property type="match status" value="1"/>
</dbReference>
<accession>A0A0W8E5J2</accession>
<dbReference type="GO" id="GO:0004639">
    <property type="term" value="F:phosphoribosylaminoimidazolesuccinocarboxamide synthase activity"/>
    <property type="evidence" value="ECO:0007669"/>
    <property type="project" value="UniProtKB-EC"/>
</dbReference>
<comment type="pathway">
    <text evidence="1">Purine metabolism; IMP biosynthesis via de novo pathway; 5-amino-1-(5-phospho-D-ribosyl)imidazole-4-carboxamide from 5-amino-1-(5-phospho-D-ribosyl)imidazole-4-carboxylate: step 1/2.</text>
</comment>
<protein>
    <recommendedName>
        <fullName evidence="3">phosphoribosylaminoimidazolesuccinocarboxamide synthase</fullName>
        <ecNumber evidence="3">6.3.2.6</ecNumber>
    </recommendedName>
</protein>
<comment type="caution">
    <text evidence="10">The sequence shown here is derived from an EMBL/GenBank/DDBJ whole genome shotgun (WGS) entry which is preliminary data.</text>
</comment>
<gene>
    <name evidence="10" type="ORF">ASZ90_018910</name>
</gene>
<dbReference type="CDD" id="cd01415">
    <property type="entry name" value="SAICAR_synt_PurC"/>
    <property type="match status" value="1"/>
</dbReference>
<proteinExistence type="inferred from homology"/>
<comment type="similarity">
    <text evidence="2">Belongs to the SAICAR synthetase family.</text>
</comment>
<dbReference type="Gene3D" id="3.30.200.20">
    <property type="entry name" value="Phosphorylase Kinase, domain 1"/>
    <property type="match status" value="1"/>
</dbReference>
<dbReference type="Pfam" id="PF01259">
    <property type="entry name" value="SAICAR_synt"/>
    <property type="match status" value="1"/>
</dbReference>
<dbReference type="UniPathway" id="UPA00074">
    <property type="reaction ID" value="UER00131"/>
</dbReference>
<dbReference type="HAMAP" id="MF_00137">
    <property type="entry name" value="SAICAR_synth"/>
    <property type="match status" value="1"/>
</dbReference>
<keyword evidence="7" id="KW-0067">ATP-binding</keyword>
<dbReference type="PROSITE" id="PS01057">
    <property type="entry name" value="SAICAR_SYNTHETASE_1"/>
    <property type="match status" value="1"/>
</dbReference>
<evidence type="ECO:0000259" key="9">
    <source>
        <dbReference type="Pfam" id="PF01259"/>
    </source>
</evidence>
<dbReference type="GO" id="GO:0009236">
    <property type="term" value="P:cobalamin biosynthetic process"/>
    <property type="evidence" value="ECO:0007669"/>
    <property type="project" value="InterPro"/>
</dbReference>
<keyword evidence="5" id="KW-0547">Nucleotide-binding</keyword>
<sequence length="237" mass="27497">MEKKQKLYEGKAKQIYAVEDERYLIMTYKDEATAFDGAKKGIIENKGIVNNRVSCLLFKMLEEKGIETHLLEQIDDRNVMVKRLNMLPVEVVVRNVVAGSLSKRLGMEEGTELSAPIIELYYKNDDLHDPMINEYHVLVLGWATREQLEQIQKQGLEINRILLKFFDDIGLILVDFKLEFGVCEGRIVLGDEISPDSCRLWDKVSLEKLDKDRFRRDMGGEAEAYQEVVRRIEKVLR</sequence>
<dbReference type="GO" id="GO:0006189">
    <property type="term" value="P:'de novo' IMP biosynthetic process"/>
    <property type="evidence" value="ECO:0007669"/>
    <property type="project" value="UniProtKB-UniPathway"/>
</dbReference>
<evidence type="ECO:0000256" key="4">
    <source>
        <dbReference type="ARBA" id="ARBA00022598"/>
    </source>
</evidence>
<dbReference type="EC" id="6.3.2.6" evidence="3"/>
<dbReference type="PANTHER" id="PTHR43599">
    <property type="entry name" value="MULTIFUNCTIONAL PROTEIN ADE2"/>
    <property type="match status" value="1"/>
</dbReference>
<name>A0A0W8E5J2_9ZZZZ</name>